<evidence type="ECO:0008006" key="4">
    <source>
        <dbReference type="Google" id="ProtNLM"/>
    </source>
</evidence>
<name>A0A2M7IP96_9BACT</name>
<keyword evidence="1" id="KW-0812">Transmembrane</keyword>
<evidence type="ECO:0000256" key="1">
    <source>
        <dbReference type="SAM" id="Phobius"/>
    </source>
</evidence>
<reference evidence="3" key="1">
    <citation type="submission" date="2017-09" db="EMBL/GenBank/DDBJ databases">
        <title>Depth-based differentiation of microbial function through sediment-hosted aquifers and enrichment of novel symbionts in the deep terrestrial subsurface.</title>
        <authorList>
            <person name="Probst A.J."/>
            <person name="Ladd B."/>
            <person name="Jarett J.K."/>
            <person name="Geller-Mcgrath D.E."/>
            <person name="Sieber C.M.K."/>
            <person name="Emerson J.B."/>
            <person name="Anantharaman K."/>
            <person name="Thomas B.C."/>
            <person name="Malmstrom R."/>
            <person name="Stieglmeier M."/>
            <person name="Klingl A."/>
            <person name="Woyke T."/>
            <person name="Ryan C.M."/>
            <person name="Banfield J.F."/>
        </authorList>
    </citation>
    <scope>NUCLEOTIDE SEQUENCE [LARGE SCALE GENOMIC DNA]</scope>
</reference>
<comment type="caution">
    <text evidence="2">The sequence shown here is derived from an EMBL/GenBank/DDBJ whole genome shotgun (WGS) entry which is preliminary data.</text>
</comment>
<evidence type="ECO:0000313" key="2">
    <source>
        <dbReference type="EMBL" id="PIW97186.1"/>
    </source>
</evidence>
<evidence type="ECO:0000313" key="3">
    <source>
        <dbReference type="Proteomes" id="UP000230837"/>
    </source>
</evidence>
<accession>A0A2M7IP96</accession>
<dbReference type="Proteomes" id="UP000230837">
    <property type="component" value="Unassembled WGS sequence"/>
</dbReference>
<proteinExistence type="predicted"/>
<dbReference type="AlphaFoldDB" id="A0A2M7IP96"/>
<gene>
    <name evidence="2" type="ORF">COZ82_00965</name>
</gene>
<feature type="transmembrane region" description="Helical" evidence="1">
    <location>
        <begin position="7"/>
        <end position="27"/>
    </location>
</feature>
<keyword evidence="1" id="KW-0472">Membrane</keyword>
<keyword evidence="1" id="KW-1133">Transmembrane helix</keyword>
<dbReference type="EMBL" id="PFHR01000058">
    <property type="protein sequence ID" value="PIW97186.1"/>
    <property type="molecule type" value="Genomic_DNA"/>
</dbReference>
<organism evidence="2 3">
    <name type="scientific">Candidatus Kaiserbacteria bacterium CG_4_8_14_3_um_filter_38_9</name>
    <dbReference type="NCBI Taxonomy" id="1974599"/>
    <lineage>
        <taxon>Bacteria</taxon>
        <taxon>Candidatus Kaiseribacteriota</taxon>
    </lineage>
</organism>
<sequence length="257" mass="28417">MTNKRKYIIAILVVVFILIIVLLKGLFAGNDKIDQVQVESTRGVIGDPIDVMLDFYELWLSAKKSTSTNPFAEGITKSLVLSQEMSDKLSEFEGKLSDSDIDPVLCQTSVPEKLRARPIFKQDALVQMLVLPSNKQSGTQASVTLSAHDGLWEITEIKCGSGESAPEQGEFSFDREGWLLKSVPPPLDSRNWHLVFEEDGIPGHTAPLFFNEQSSCKALDGTESVCVADSFIEAVKVHLQGNMTEVGVDVRRIEFLE</sequence>
<protein>
    <recommendedName>
        <fullName evidence="4">DUF3828 domain-containing protein</fullName>
    </recommendedName>
</protein>